<dbReference type="SUPFAM" id="SSF52833">
    <property type="entry name" value="Thioredoxin-like"/>
    <property type="match status" value="1"/>
</dbReference>
<dbReference type="EMBL" id="PGGS01000306">
    <property type="protein sequence ID" value="PNH05429.1"/>
    <property type="molecule type" value="Genomic_DNA"/>
</dbReference>
<dbReference type="GO" id="GO:0016491">
    <property type="term" value="F:oxidoreductase activity"/>
    <property type="evidence" value="ECO:0007669"/>
    <property type="project" value="InterPro"/>
</dbReference>
<dbReference type="PANTHER" id="PTHR13887">
    <property type="entry name" value="GLUTATHIONE S-TRANSFERASE KAPPA"/>
    <property type="match status" value="1"/>
</dbReference>
<sequence length="262" mass="28160">MAARMQALMNHQRGLPIVTINLFSDVACPWCYVGTRRMKRALGMYKRQFGNSAPVKLVIHPVQANVLEPSGQDVASYWSKHEGGGGLGLMKSRLQRAGLPEGAAFANWRTVPSTLLAHELLLLASSAGLAEQINDLLFARTYEQGANVSELGELLDIAEAVGMQRDFVRQELTRGEGGPLARSVVQRDAAAKKRLRIKAVPHFIIAAGPSSRTKYSLDGAQQSSDLMGAMQAVAMQEARGPATAGSRQPSLAARPASVLYAP</sequence>
<reference evidence="3 5" key="1">
    <citation type="journal article" date="2017" name="Mol. Biol. Evol.">
        <title>The 4-celled Tetrabaena socialis nuclear genome reveals the essential components for genetic control of cell number at the origin of multicellularity in the volvocine lineage.</title>
        <authorList>
            <person name="Featherston J."/>
            <person name="Arakaki Y."/>
            <person name="Hanschen E.R."/>
            <person name="Ferris P.J."/>
            <person name="Michod R.E."/>
            <person name="Olson B.J.S.C."/>
            <person name="Nozaki H."/>
            <person name="Durand P.M."/>
        </authorList>
    </citation>
    <scope>NUCLEOTIDE SEQUENCE [LARGE SCALE GENOMIC DNA]</scope>
    <source>
        <strain evidence="3 5">NIES-571</strain>
    </source>
</reference>
<evidence type="ECO:0000313" key="4">
    <source>
        <dbReference type="EMBL" id="PNH05431.1"/>
    </source>
</evidence>
<dbReference type="PANTHER" id="PTHR13887:SF46">
    <property type="entry name" value="DSBA-LIKE THIOREDOXIN DOMAIN-CONTAINING PROTEIN"/>
    <property type="match status" value="1"/>
</dbReference>
<proteinExistence type="predicted"/>
<evidence type="ECO:0000256" key="1">
    <source>
        <dbReference type="SAM" id="MobiDB-lite"/>
    </source>
</evidence>
<organism evidence="3 5">
    <name type="scientific">Tetrabaena socialis</name>
    <dbReference type="NCBI Taxonomy" id="47790"/>
    <lineage>
        <taxon>Eukaryota</taxon>
        <taxon>Viridiplantae</taxon>
        <taxon>Chlorophyta</taxon>
        <taxon>core chlorophytes</taxon>
        <taxon>Chlorophyceae</taxon>
        <taxon>CS clade</taxon>
        <taxon>Chlamydomonadales</taxon>
        <taxon>Tetrabaenaceae</taxon>
        <taxon>Tetrabaena</taxon>
    </lineage>
</organism>
<dbReference type="AlphaFoldDB" id="A0A2J7ZYT2"/>
<dbReference type="Proteomes" id="UP000236333">
    <property type="component" value="Unassembled WGS sequence"/>
</dbReference>
<dbReference type="InterPro" id="IPR001853">
    <property type="entry name" value="DSBA-like_thioredoxin_dom"/>
</dbReference>
<feature type="domain" description="DSBA-like thioredoxin" evidence="2">
    <location>
        <begin position="19"/>
        <end position="222"/>
    </location>
</feature>
<dbReference type="OrthoDB" id="1930760at2759"/>
<comment type="caution">
    <text evidence="3">The sequence shown here is derived from an EMBL/GenBank/DDBJ whole genome shotgun (WGS) entry which is preliminary data.</text>
</comment>
<evidence type="ECO:0000259" key="2">
    <source>
        <dbReference type="Pfam" id="PF01323"/>
    </source>
</evidence>
<dbReference type="Gene3D" id="3.40.30.10">
    <property type="entry name" value="Glutaredoxin"/>
    <property type="match status" value="1"/>
</dbReference>
<dbReference type="Pfam" id="PF01323">
    <property type="entry name" value="DSBA"/>
    <property type="match status" value="1"/>
</dbReference>
<keyword evidence="5" id="KW-1185">Reference proteome</keyword>
<gene>
    <name evidence="4" type="ORF">TSOC_008310</name>
    <name evidence="3" type="ORF">TSOC_008312</name>
</gene>
<protein>
    <recommendedName>
        <fullName evidence="2">DSBA-like thioredoxin domain-containing protein</fullName>
    </recommendedName>
</protein>
<evidence type="ECO:0000313" key="3">
    <source>
        <dbReference type="EMBL" id="PNH05429.1"/>
    </source>
</evidence>
<feature type="region of interest" description="Disordered" evidence="1">
    <location>
        <begin position="237"/>
        <end position="262"/>
    </location>
</feature>
<accession>A0A2J7ZYT2</accession>
<dbReference type="InterPro" id="IPR036249">
    <property type="entry name" value="Thioredoxin-like_sf"/>
</dbReference>
<name>A0A2J7ZYT2_9CHLO</name>
<dbReference type="EMBL" id="PGGS01000306">
    <property type="protein sequence ID" value="PNH05431.1"/>
    <property type="molecule type" value="Genomic_DNA"/>
</dbReference>
<evidence type="ECO:0000313" key="5">
    <source>
        <dbReference type="Proteomes" id="UP000236333"/>
    </source>
</evidence>